<evidence type="ECO:0000313" key="6">
    <source>
        <dbReference type="EMBL" id="RFM31730.1"/>
    </source>
</evidence>
<dbReference type="Gene3D" id="2.40.170.20">
    <property type="entry name" value="TonB-dependent receptor, beta-barrel domain"/>
    <property type="match status" value="1"/>
</dbReference>
<dbReference type="AlphaFoldDB" id="A0A3E1NUX4"/>
<sequence length="794" mass="89947">MKLLNLLFCLVAITQVNAQHLRGKITDPQHLPRPYVLVILASDSAYTKDVRSTISSDSGTYTFNNIPSGQYYLRATFLGLKSYNNKITIPGRELNIIMTDSSSQLNEFVVKSQKPTFQKLTDKFVFNVANSTLTSGSTAYDVLTHTPLLIPGSNGNLNIAGFPAVATVYINNRKSLLTGDDLMTYLKGMSADNIISIEIITNPSAKYEAGASGGIINILLKKTEDEGLNGTLTLSDRQNKFNEQRISGLLNYKKRRYAQQFQLTATNSKNFIQLYGTTLYPKINEVESLNTEIVSAYKDIFANTAIDYELSSRINIGGSIEYKNHSSTARQTTLNYIQYPSYTDSLLNHGKEPGANNILNGNLYFKFNDTKKGRSLDLNVDGIIYNNKDNSEYLSYYMNKPSDIFNGYRSDIKQEIHNYSFKADYTQQFLLKSTMELGGKYTYTETKNPYNFYNLNIPSNEYIYNPGISNYFIYQEKIIAAYLNLQKSLTEKISLKAGVRMETTNTHNIQKVTSTNNYTRWLPSAMLNYAIHANHNLSFALKSDFNRPAFWQMNPFMTYTSNKSGVQGNPFIKPTQSIHAELTYVYHQNYIFMASYGKEKSLFQQVVTLVPPDTLIYYWNNYGFSRSLSLTSVINKTIIKDLWTASITNALEWRTLNVTANGIASENTYPLYMLNINNNFTNIAHTGIDATISGSYINQYAQANMLIKSFGNINLGVSKNFAKPDLKVSLAVDDILYTGYFRFRTLPNDQMMNTAVSKNSPRMVRISLMKKFGNKKMKKFNSNDSGNKQEQNRI</sequence>
<evidence type="ECO:0000256" key="1">
    <source>
        <dbReference type="ARBA" id="ARBA00004442"/>
    </source>
</evidence>
<dbReference type="EMBL" id="QTJV01000012">
    <property type="protein sequence ID" value="RFM31730.1"/>
    <property type="molecule type" value="Genomic_DNA"/>
</dbReference>
<reference evidence="6 7" key="1">
    <citation type="submission" date="2018-08" db="EMBL/GenBank/DDBJ databases">
        <title>Chitinophaga sp. K20C18050901, a novel bacterium isolated from forest soil.</title>
        <authorList>
            <person name="Wang C."/>
        </authorList>
    </citation>
    <scope>NUCLEOTIDE SEQUENCE [LARGE SCALE GENOMIC DNA]</scope>
    <source>
        <strain evidence="6 7">K20C18050901</strain>
    </source>
</reference>
<dbReference type="InterPro" id="IPR041700">
    <property type="entry name" value="OMP_b-brl_3"/>
</dbReference>
<proteinExistence type="predicted"/>
<dbReference type="PANTHER" id="PTHR40980:SF4">
    <property type="entry name" value="TONB-DEPENDENT RECEPTOR-LIKE BETA-BARREL DOMAIN-CONTAINING PROTEIN"/>
    <property type="match status" value="1"/>
</dbReference>
<keyword evidence="2" id="KW-0472">Membrane</keyword>
<dbReference type="Pfam" id="PF13620">
    <property type="entry name" value="CarboxypepD_reg"/>
    <property type="match status" value="1"/>
</dbReference>
<keyword evidence="7" id="KW-1185">Reference proteome</keyword>
<protein>
    <recommendedName>
        <fullName evidence="5">Outer membrane protein beta-barrel domain-containing protein</fullName>
    </recommendedName>
</protein>
<gene>
    <name evidence="6" type="ORF">DXN04_26545</name>
</gene>
<dbReference type="Pfam" id="PF14905">
    <property type="entry name" value="OMP_b-brl_3"/>
    <property type="match status" value="1"/>
</dbReference>
<evidence type="ECO:0000259" key="5">
    <source>
        <dbReference type="Pfam" id="PF14905"/>
    </source>
</evidence>
<dbReference type="GO" id="GO:0009279">
    <property type="term" value="C:cell outer membrane"/>
    <property type="evidence" value="ECO:0007669"/>
    <property type="project" value="UniProtKB-SubCell"/>
</dbReference>
<keyword evidence="3" id="KW-0998">Cell outer membrane</keyword>
<keyword evidence="4" id="KW-0732">Signal</keyword>
<dbReference type="PANTHER" id="PTHR40980">
    <property type="entry name" value="PLUG DOMAIN-CONTAINING PROTEIN"/>
    <property type="match status" value="1"/>
</dbReference>
<dbReference type="InterPro" id="IPR013784">
    <property type="entry name" value="Carb-bd-like_fold"/>
</dbReference>
<dbReference type="OrthoDB" id="8764943at2"/>
<comment type="caution">
    <text evidence="6">The sequence shown here is derived from an EMBL/GenBank/DDBJ whole genome shotgun (WGS) entry which is preliminary data.</text>
</comment>
<evidence type="ECO:0000256" key="2">
    <source>
        <dbReference type="ARBA" id="ARBA00023136"/>
    </source>
</evidence>
<dbReference type="InterPro" id="IPR036942">
    <property type="entry name" value="Beta-barrel_TonB_sf"/>
</dbReference>
<evidence type="ECO:0000313" key="7">
    <source>
        <dbReference type="Proteomes" id="UP000261174"/>
    </source>
</evidence>
<dbReference type="SUPFAM" id="SSF49452">
    <property type="entry name" value="Starch-binding domain-like"/>
    <property type="match status" value="1"/>
</dbReference>
<dbReference type="Gene3D" id="2.170.130.10">
    <property type="entry name" value="TonB-dependent receptor, plug domain"/>
    <property type="match status" value="1"/>
</dbReference>
<dbReference type="SUPFAM" id="SSF56935">
    <property type="entry name" value="Porins"/>
    <property type="match status" value="1"/>
</dbReference>
<name>A0A3E1NUX4_9BACT</name>
<feature type="signal peptide" evidence="4">
    <location>
        <begin position="1"/>
        <end position="18"/>
    </location>
</feature>
<evidence type="ECO:0000256" key="4">
    <source>
        <dbReference type="SAM" id="SignalP"/>
    </source>
</evidence>
<feature type="domain" description="Outer membrane protein beta-barrel" evidence="5">
    <location>
        <begin position="371"/>
        <end position="768"/>
    </location>
</feature>
<dbReference type="Proteomes" id="UP000261174">
    <property type="component" value="Unassembled WGS sequence"/>
</dbReference>
<feature type="chain" id="PRO_5017828553" description="Outer membrane protein beta-barrel domain-containing protein" evidence="4">
    <location>
        <begin position="19"/>
        <end position="794"/>
    </location>
</feature>
<evidence type="ECO:0000256" key="3">
    <source>
        <dbReference type="ARBA" id="ARBA00023237"/>
    </source>
</evidence>
<dbReference type="GO" id="GO:0030246">
    <property type="term" value="F:carbohydrate binding"/>
    <property type="evidence" value="ECO:0007669"/>
    <property type="project" value="InterPro"/>
</dbReference>
<organism evidence="6 7">
    <name type="scientific">Chitinophaga silvisoli</name>
    <dbReference type="NCBI Taxonomy" id="2291814"/>
    <lineage>
        <taxon>Bacteria</taxon>
        <taxon>Pseudomonadati</taxon>
        <taxon>Bacteroidota</taxon>
        <taxon>Chitinophagia</taxon>
        <taxon>Chitinophagales</taxon>
        <taxon>Chitinophagaceae</taxon>
        <taxon>Chitinophaga</taxon>
    </lineage>
</organism>
<comment type="subcellular location">
    <subcellularLocation>
        <location evidence="1">Cell outer membrane</location>
    </subcellularLocation>
</comment>
<dbReference type="InterPro" id="IPR037066">
    <property type="entry name" value="Plug_dom_sf"/>
</dbReference>
<accession>A0A3E1NUX4</accession>
<dbReference type="RefSeq" id="WP_116856438.1">
    <property type="nucleotide sequence ID" value="NZ_QTJV01000012.1"/>
</dbReference>